<dbReference type="PANTHER" id="PTHR12532">
    <property type="entry name" value="TRANSLATIONAL ACTIVATOR OF CYTOCHROME C OXIDASE 1"/>
    <property type="match status" value="1"/>
</dbReference>
<evidence type="ECO:0008006" key="7">
    <source>
        <dbReference type="Google" id="ProtNLM"/>
    </source>
</evidence>
<dbReference type="Pfam" id="PF01709">
    <property type="entry name" value="Transcrip_reg"/>
    <property type="match status" value="1"/>
</dbReference>
<dbReference type="InterPro" id="IPR048300">
    <property type="entry name" value="TACO1_YebC-like_2nd/3rd_dom"/>
</dbReference>
<dbReference type="GO" id="GO:0003677">
    <property type="term" value="F:DNA binding"/>
    <property type="evidence" value="ECO:0007669"/>
    <property type="project" value="UniProtKB-KW"/>
</dbReference>
<evidence type="ECO:0000256" key="1">
    <source>
        <dbReference type="ARBA" id="ARBA00008724"/>
    </source>
</evidence>
<protein>
    <recommendedName>
        <fullName evidence="7">Transcriptional regulatory protein</fullName>
    </recommendedName>
</protein>
<dbReference type="Gene3D" id="1.10.10.200">
    <property type="match status" value="1"/>
</dbReference>
<keyword evidence="2" id="KW-0963">Cytoplasm</keyword>
<dbReference type="SUPFAM" id="SSF75625">
    <property type="entry name" value="YebC-like"/>
    <property type="match status" value="1"/>
</dbReference>
<dbReference type="HAMAP" id="MF_00693">
    <property type="entry name" value="Transcrip_reg_TACO1"/>
    <property type="match status" value="1"/>
</dbReference>
<dbReference type="InterPro" id="IPR017856">
    <property type="entry name" value="Integrase-like_N"/>
</dbReference>
<dbReference type="InterPro" id="IPR002876">
    <property type="entry name" value="Transcrip_reg_TACO1-like"/>
</dbReference>
<evidence type="ECO:0000313" key="6">
    <source>
        <dbReference type="EMBL" id="SUZ71921.1"/>
    </source>
</evidence>
<dbReference type="EMBL" id="UINC01001138">
    <property type="protein sequence ID" value="SUZ71921.1"/>
    <property type="molecule type" value="Genomic_DNA"/>
</dbReference>
<dbReference type="PANTHER" id="PTHR12532:SF6">
    <property type="entry name" value="TRANSCRIPTIONAL REGULATORY PROTEIN YEBC-RELATED"/>
    <property type="match status" value="1"/>
</dbReference>
<accession>A0A381PXW7</accession>
<dbReference type="InterPro" id="IPR026564">
    <property type="entry name" value="Transcrip_reg_TACO1-like_dom3"/>
</dbReference>
<evidence type="ECO:0000259" key="5">
    <source>
        <dbReference type="Pfam" id="PF20772"/>
    </source>
</evidence>
<dbReference type="Pfam" id="PF20772">
    <property type="entry name" value="TACO1_YebC_N"/>
    <property type="match status" value="1"/>
</dbReference>
<evidence type="ECO:0000256" key="3">
    <source>
        <dbReference type="ARBA" id="ARBA00023125"/>
    </source>
</evidence>
<dbReference type="InterPro" id="IPR029072">
    <property type="entry name" value="YebC-like"/>
</dbReference>
<feature type="domain" description="TACO1/YebC-like second and third" evidence="4">
    <location>
        <begin position="55"/>
        <end position="210"/>
    </location>
</feature>
<dbReference type="NCBIfam" id="TIGR01033">
    <property type="entry name" value="YebC/PmpR family DNA-binding transcriptional regulator"/>
    <property type="match status" value="1"/>
</dbReference>
<name>A0A381PXW7_9ZZZZ</name>
<feature type="domain" description="TACO1/YebC-like N-terminal" evidence="5">
    <location>
        <begin position="1"/>
        <end position="49"/>
    </location>
</feature>
<dbReference type="AlphaFoldDB" id="A0A381PXW7"/>
<sequence length="215" mass="24463">MGREITISARLFGSDIDTNARLRQAIKKAKSINMPNANIDKAIKKGTGELENIVYEEVSYEGYGPNGVAIFIETITDNKNRTVAEIRHVLSKFGGSLGQNGSVAWNFDKTGIVLIEDSNMTEEEALNLSVKVDAVDFKLEDKYFKIFFDHDMLYEKIELIEKNGLEIDSSFIELLPKNFVEVSEEKFLTIKKLFDSLEDLEDIQNVYSNYRVEKN</sequence>
<comment type="similarity">
    <text evidence="1">Belongs to the TACO1 family.</text>
</comment>
<dbReference type="Gene3D" id="3.30.70.980">
    <property type="match status" value="2"/>
</dbReference>
<proteinExistence type="inferred from homology"/>
<dbReference type="GO" id="GO:0005829">
    <property type="term" value="C:cytosol"/>
    <property type="evidence" value="ECO:0007669"/>
    <property type="project" value="TreeGrafter"/>
</dbReference>
<gene>
    <name evidence="6" type="ORF">METZ01_LOCUS24775</name>
</gene>
<dbReference type="InterPro" id="IPR049083">
    <property type="entry name" value="TACO1_YebC_N"/>
</dbReference>
<reference evidence="6" key="1">
    <citation type="submission" date="2018-05" db="EMBL/GenBank/DDBJ databases">
        <authorList>
            <person name="Lanie J.A."/>
            <person name="Ng W.-L."/>
            <person name="Kazmierczak K.M."/>
            <person name="Andrzejewski T.M."/>
            <person name="Davidsen T.M."/>
            <person name="Wayne K.J."/>
            <person name="Tettelin H."/>
            <person name="Glass J.I."/>
            <person name="Rusch D."/>
            <person name="Podicherti R."/>
            <person name="Tsui H.-C.T."/>
            <person name="Winkler M.E."/>
        </authorList>
    </citation>
    <scope>NUCLEOTIDE SEQUENCE</scope>
</reference>
<organism evidence="6">
    <name type="scientific">marine metagenome</name>
    <dbReference type="NCBI Taxonomy" id="408172"/>
    <lineage>
        <taxon>unclassified sequences</taxon>
        <taxon>metagenomes</taxon>
        <taxon>ecological metagenomes</taxon>
    </lineage>
</organism>
<evidence type="ECO:0000259" key="4">
    <source>
        <dbReference type="Pfam" id="PF01709"/>
    </source>
</evidence>
<dbReference type="NCBIfam" id="NF009044">
    <property type="entry name" value="PRK12378.1"/>
    <property type="match status" value="1"/>
</dbReference>
<keyword evidence="3" id="KW-0238">DNA-binding</keyword>
<evidence type="ECO:0000256" key="2">
    <source>
        <dbReference type="ARBA" id="ARBA00022490"/>
    </source>
</evidence>